<comment type="caution">
    <text evidence="2">The sequence shown here is derived from an EMBL/GenBank/DDBJ whole genome shotgun (WGS) entry which is preliminary data.</text>
</comment>
<sequence>MKFWLSISFAFTTLISVYSSASLGAEAMIAGQKTGHVNITGSIMGAPCTIEVGEPDQTLNIGNHAVSHIIKEGRGPEHIFSIQLYGCSFNEDEKQSSTNNIFRIMFDGENDFGHFRNLGSANGIAIMISDPQGNIASPGRHLPHGRLEKDMRFDYILNLISNQDIIQPGDLQLTIRFRIDYN</sequence>
<gene>
    <name evidence="2" type="ORF">F3J38_17565</name>
</gene>
<keyword evidence="3" id="KW-1185">Reference proteome</keyword>
<evidence type="ECO:0000313" key="3">
    <source>
        <dbReference type="Proteomes" id="UP000780690"/>
    </source>
</evidence>
<evidence type="ECO:0000313" key="2">
    <source>
        <dbReference type="EMBL" id="NIF01849.1"/>
    </source>
</evidence>
<accession>A0ABX0QXX0</accession>
<reference evidence="2 3" key="1">
    <citation type="journal article" date="2019" name="bioRxiv">
        <title>Bacteria contribute to plant secondary compound degradation in a generalist herbivore system.</title>
        <authorList>
            <person name="Francoeur C.B."/>
            <person name="Khadempour L."/>
            <person name="Moreira-Soto R.D."/>
            <person name="Gotting K."/>
            <person name="Book A.J."/>
            <person name="Pinto-Tomas A.A."/>
            <person name="Keefover-Ring K."/>
            <person name="Currie C.R."/>
        </authorList>
    </citation>
    <scope>NUCLEOTIDE SEQUENCE [LARGE SCALE GENOMIC DNA]</scope>
    <source>
        <strain evidence="2 3">Acro-805</strain>
    </source>
</reference>
<protein>
    <submittedName>
        <fullName evidence="2">Type 1 fimbrial protein</fullName>
    </submittedName>
</protein>
<feature type="chain" id="PRO_5045302844" evidence="1">
    <location>
        <begin position="22"/>
        <end position="182"/>
    </location>
</feature>
<dbReference type="PANTHER" id="PTHR33420:SF26">
    <property type="entry name" value="FIMBRIAL SUBUNIT"/>
    <property type="match status" value="1"/>
</dbReference>
<dbReference type="Proteomes" id="UP000780690">
    <property type="component" value="Unassembled WGS sequence"/>
</dbReference>
<proteinExistence type="predicted"/>
<feature type="signal peptide" evidence="1">
    <location>
        <begin position="1"/>
        <end position="21"/>
    </location>
</feature>
<dbReference type="InterPro" id="IPR008966">
    <property type="entry name" value="Adhesion_dom_sf"/>
</dbReference>
<dbReference type="RefSeq" id="WP_167140552.1">
    <property type="nucleotide sequence ID" value="NZ_VWXD01000006.1"/>
</dbReference>
<dbReference type="InterPro" id="IPR036937">
    <property type="entry name" value="Adhesion_dom_fimbrial_sf"/>
</dbReference>
<evidence type="ECO:0000256" key="1">
    <source>
        <dbReference type="SAM" id="SignalP"/>
    </source>
</evidence>
<name>A0ABX0QXX0_9GAMM</name>
<keyword evidence="1" id="KW-0732">Signal</keyword>
<dbReference type="Gene3D" id="2.60.40.1090">
    <property type="entry name" value="Fimbrial-type adhesion domain"/>
    <property type="match status" value="1"/>
</dbReference>
<dbReference type="PANTHER" id="PTHR33420">
    <property type="entry name" value="FIMBRIAL SUBUNIT ELFA-RELATED"/>
    <property type="match status" value="1"/>
</dbReference>
<dbReference type="SUPFAM" id="SSF49401">
    <property type="entry name" value="Bacterial adhesins"/>
    <property type="match status" value="1"/>
</dbReference>
<dbReference type="InterPro" id="IPR050263">
    <property type="entry name" value="Bact_Fimbrial_Adh_Pro"/>
</dbReference>
<organism evidence="2 3">
    <name type="scientific">Candidatus Pantoea formicae</name>
    <dbReference type="NCBI Taxonomy" id="2608355"/>
    <lineage>
        <taxon>Bacteria</taxon>
        <taxon>Pseudomonadati</taxon>
        <taxon>Pseudomonadota</taxon>
        <taxon>Gammaproteobacteria</taxon>
        <taxon>Enterobacterales</taxon>
        <taxon>Erwiniaceae</taxon>
        <taxon>Pantoea</taxon>
    </lineage>
</organism>
<dbReference type="EMBL" id="VWXD01000006">
    <property type="protein sequence ID" value="NIF01849.1"/>
    <property type="molecule type" value="Genomic_DNA"/>
</dbReference>